<accession>A0A0E9VX98</accession>
<organism evidence="1">
    <name type="scientific">Anguilla anguilla</name>
    <name type="common">European freshwater eel</name>
    <name type="synonym">Muraena anguilla</name>
    <dbReference type="NCBI Taxonomy" id="7936"/>
    <lineage>
        <taxon>Eukaryota</taxon>
        <taxon>Metazoa</taxon>
        <taxon>Chordata</taxon>
        <taxon>Craniata</taxon>
        <taxon>Vertebrata</taxon>
        <taxon>Euteleostomi</taxon>
        <taxon>Actinopterygii</taxon>
        <taxon>Neopterygii</taxon>
        <taxon>Teleostei</taxon>
        <taxon>Anguilliformes</taxon>
        <taxon>Anguillidae</taxon>
        <taxon>Anguilla</taxon>
    </lineage>
</organism>
<proteinExistence type="predicted"/>
<evidence type="ECO:0000313" key="1">
    <source>
        <dbReference type="EMBL" id="JAH82712.1"/>
    </source>
</evidence>
<reference evidence="1" key="2">
    <citation type="journal article" date="2015" name="Fish Shellfish Immunol.">
        <title>Early steps in the European eel (Anguilla anguilla)-Vibrio vulnificus interaction in the gills: Role of the RtxA13 toxin.</title>
        <authorList>
            <person name="Callol A."/>
            <person name="Pajuelo D."/>
            <person name="Ebbesson L."/>
            <person name="Teles M."/>
            <person name="MacKenzie S."/>
            <person name="Amaro C."/>
        </authorList>
    </citation>
    <scope>NUCLEOTIDE SEQUENCE</scope>
</reference>
<sequence length="35" mass="4161">MKSNRCCIYIYTSSQCPFQLWGFKTIINLDDLRSD</sequence>
<name>A0A0E9VX98_ANGAN</name>
<protein>
    <submittedName>
        <fullName evidence="1">Uncharacterized protein</fullName>
    </submittedName>
</protein>
<reference evidence="1" key="1">
    <citation type="submission" date="2014-11" db="EMBL/GenBank/DDBJ databases">
        <authorList>
            <person name="Amaro Gonzalez C."/>
        </authorList>
    </citation>
    <scope>NUCLEOTIDE SEQUENCE</scope>
</reference>
<dbReference type="AlphaFoldDB" id="A0A0E9VX98"/>
<dbReference type="EMBL" id="GBXM01025865">
    <property type="protein sequence ID" value="JAH82712.1"/>
    <property type="molecule type" value="Transcribed_RNA"/>
</dbReference>